<dbReference type="Pfam" id="PF02541">
    <property type="entry name" value="Ppx-GppA"/>
    <property type="match status" value="1"/>
</dbReference>
<dbReference type="InterPro" id="IPR050273">
    <property type="entry name" value="GppA/Ppx_hydrolase"/>
</dbReference>
<dbReference type="EMBL" id="CP002514">
    <property type="protein sequence ID" value="AEP10782.1"/>
    <property type="molecule type" value="Genomic_DNA"/>
</dbReference>
<evidence type="ECO:0000259" key="3">
    <source>
        <dbReference type="Pfam" id="PF21447"/>
    </source>
</evidence>
<dbReference type="RefSeq" id="WP_014098520.1">
    <property type="nucleotide sequence ID" value="NC_016024.1"/>
</dbReference>
<dbReference type="STRING" id="981222.Cabther_A0002"/>
<dbReference type="Gene3D" id="1.10.3210.10">
    <property type="entry name" value="Hypothetical protein af1432"/>
    <property type="match status" value="1"/>
</dbReference>
<dbReference type="InterPro" id="IPR043129">
    <property type="entry name" value="ATPase_NBD"/>
</dbReference>
<sequence length="554" mass="61616">MELTLPAATRQSISPRPGSALHRVAAIDVGSNSIHLIIAEARPGERLRIIEREKDTVRLAAGLTETHHLTDEKIKAAVATLRRFTDLAHAHDVTAVLVVATSAIREAWNRDVFLQRVEQEIGLKVEILPGVEEARLIALAVAEVTDFQGERGLIIDVGGGSTEFILTDGQTPTYLASVKLGAVRLQEQFLSRQDPPSRAEIEALTTYIQSGLARTVREIQEAGGFQRVVGTSGTILALAAAKPDTHSLETKAPAPKKVAFTSFASELTYAELQALNRRLQRMPHKARRKLPGVDSRRADIIVAGGILLETIFRELGIQHLTTCEWSLREGVVINYLREQGWSLSHTPLSAGDIREHSILSVARRYAYEAGHAHHTAKLAEQIFDQTLPLHGLGMREREWLRYAALLHDIGYHIAHTSHHKHAMYLIRHAELPGFHPHEIAIIANLARYHRGSLPKRKHEDFTRLLPVHQETVTRLIPILRLADALDRRHGGKVKEVIVEMQDQSLQIVPISVDNTDISLEVWCAQQVLPIWATVFPGLKVEICPEQAAPAAMYR</sequence>
<dbReference type="Gene3D" id="3.30.420.40">
    <property type="match status" value="1"/>
</dbReference>
<reference evidence="4 5" key="1">
    <citation type="journal article" date="2012" name="Environ. Microbiol.">
        <title>Complete genome of Candidatus Chloracidobacterium thermophilum, a chlorophyll-based photoheterotroph belonging to the phylum Acidobacteria.</title>
        <authorList>
            <person name="Garcia Costas A.M."/>
            <person name="Liu Z."/>
            <person name="Tomsho L.P."/>
            <person name="Schuster S.C."/>
            <person name="Ward D.M."/>
            <person name="Bryant D.A."/>
        </authorList>
    </citation>
    <scope>NUCLEOTIDE SEQUENCE [LARGE SCALE GENOMIC DNA]</scope>
    <source>
        <strain evidence="4 5">B</strain>
    </source>
</reference>
<organism evidence="4 5">
    <name type="scientific">Chloracidobacterium thermophilum (strain B)</name>
    <dbReference type="NCBI Taxonomy" id="981222"/>
    <lineage>
        <taxon>Bacteria</taxon>
        <taxon>Pseudomonadati</taxon>
        <taxon>Acidobacteriota</taxon>
        <taxon>Terriglobia</taxon>
        <taxon>Terriglobales</taxon>
        <taxon>Acidobacteriaceae</taxon>
        <taxon>Chloracidobacterium</taxon>
    </lineage>
</organism>
<dbReference type="Proteomes" id="UP000006791">
    <property type="component" value="Chromosome 1"/>
</dbReference>
<evidence type="ECO:0000313" key="4">
    <source>
        <dbReference type="EMBL" id="AEP10782.1"/>
    </source>
</evidence>
<dbReference type="InterPro" id="IPR003695">
    <property type="entry name" value="Ppx_GppA_N"/>
</dbReference>
<dbReference type="InterPro" id="IPR003607">
    <property type="entry name" value="HD/PDEase_dom"/>
</dbReference>
<dbReference type="EC" id="3.6.1.11" evidence="4"/>
<dbReference type="CDD" id="cd24006">
    <property type="entry name" value="ASKHA_NBD_PPX_GppA"/>
    <property type="match status" value="1"/>
</dbReference>
<dbReference type="SUPFAM" id="SSF53067">
    <property type="entry name" value="Actin-like ATPase domain"/>
    <property type="match status" value="2"/>
</dbReference>
<proteinExistence type="predicted"/>
<accession>G2LDV1</accession>
<evidence type="ECO:0000259" key="2">
    <source>
        <dbReference type="Pfam" id="PF02541"/>
    </source>
</evidence>
<keyword evidence="1 4" id="KW-0378">Hydrolase</keyword>
<dbReference type="Gene3D" id="3.30.420.150">
    <property type="entry name" value="Exopolyphosphatase. Domain 2"/>
    <property type="match status" value="1"/>
</dbReference>
<dbReference type="PIRSF" id="PIRSF001267">
    <property type="entry name" value="Pyrophosphatase_GppA_Ppx"/>
    <property type="match status" value="1"/>
</dbReference>
<dbReference type="KEGG" id="ctm:Cabther_A0002"/>
<protein>
    <submittedName>
        <fullName evidence="4">Exopolyphosphatase</fullName>
        <ecNumber evidence="4">3.6.1.11</ecNumber>
    </submittedName>
</protein>
<dbReference type="InterPro" id="IPR030673">
    <property type="entry name" value="PyroPPase_GppA_Ppx"/>
</dbReference>
<dbReference type="Pfam" id="PF21447">
    <property type="entry name" value="Ppx-GppA_III"/>
    <property type="match status" value="1"/>
</dbReference>
<dbReference type="AlphaFoldDB" id="G2LDV1"/>
<dbReference type="SUPFAM" id="SSF109604">
    <property type="entry name" value="HD-domain/PDEase-like"/>
    <property type="match status" value="1"/>
</dbReference>
<dbReference type="PANTHER" id="PTHR30005:SF0">
    <property type="entry name" value="RETROGRADE REGULATION PROTEIN 2"/>
    <property type="match status" value="1"/>
</dbReference>
<evidence type="ECO:0000313" key="5">
    <source>
        <dbReference type="Proteomes" id="UP000006791"/>
    </source>
</evidence>
<dbReference type="PANTHER" id="PTHR30005">
    <property type="entry name" value="EXOPOLYPHOSPHATASE"/>
    <property type="match status" value="1"/>
</dbReference>
<feature type="domain" description="Ppx/GppA phosphatase N-terminal" evidence="2">
    <location>
        <begin position="37"/>
        <end position="336"/>
    </location>
</feature>
<gene>
    <name evidence="4" type="ordered locus">Cabther_A0002</name>
</gene>
<dbReference type="HOGENOM" id="CLU_025908_4_1_0"/>
<dbReference type="GO" id="GO:0004309">
    <property type="term" value="F:exopolyphosphatase activity"/>
    <property type="evidence" value="ECO:0007669"/>
    <property type="project" value="UniProtKB-EC"/>
</dbReference>
<evidence type="ECO:0000256" key="1">
    <source>
        <dbReference type="ARBA" id="ARBA00022801"/>
    </source>
</evidence>
<dbReference type="InterPro" id="IPR048950">
    <property type="entry name" value="Ppx_GppA_C"/>
</dbReference>
<feature type="domain" description="Ppx/GppA phosphatase C-terminal" evidence="3">
    <location>
        <begin position="353"/>
        <end position="502"/>
    </location>
</feature>
<dbReference type="CDD" id="cd00077">
    <property type="entry name" value="HDc"/>
    <property type="match status" value="1"/>
</dbReference>
<name>G2LDV1_CHLTF</name>
<keyword evidence="5" id="KW-1185">Reference proteome</keyword>